<accession>A0A2T0S1N9</accession>
<protein>
    <recommendedName>
        <fullName evidence="7">Short-subunit dehydrogenase</fullName>
    </recommendedName>
</protein>
<dbReference type="CDD" id="cd05233">
    <property type="entry name" value="SDR_c"/>
    <property type="match status" value="1"/>
</dbReference>
<keyword evidence="2" id="KW-0560">Oxidoreductase</keyword>
<evidence type="ECO:0008006" key="7">
    <source>
        <dbReference type="Google" id="ProtNLM"/>
    </source>
</evidence>
<keyword evidence="4" id="KW-1133">Transmembrane helix</keyword>
<comment type="similarity">
    <text evidence="1 3">Belongs to the short-chain dehydrogenases/reductases (SDR) family.</text>
</comment>
<dbReference type="AlphaFoldDB" id="A0A2T0S1N9"/>
<dbReference type="Proteomes" id="UP000238375">
    <property type="component" value="Unassembled WGS sequence"/>
</dbReference>
<dbReference type="PROSITE" id="PS00061">
    <property type="entry name" value="ADH_SHORT"/>
    <property type="match status" value="1"/>
</dbReference>
<evidence type="ECO:0000256" key="1">
    <source>
        <dbReference type="ARBA" id="ARBA00006484"/>
    </source>
</evidence>
<evidence type="ECO:0000313" key="6">
    <source>
        <dbReference type="Proteomes" id="UP000238375"/>
    </source>
</evidence>
<proteinExistence type="inferred from homology"/>
<keyword evidence="6" id="KW-1185">Reference proteome</keyword>
<dbReference type="EMBL" id="PVTE01000034">
    <property type="protein sequence ID" value="PRY27341.1"/>
    <property type="molecule type" value="Genomic_DNA"/>
</dbReference>
<dbReference type="InterPro" id="IPR020904">
    <property type="entry name" value="Sc_DH/Rdtase_CS"/>
</dbReference>
<dbReference type="InterPro" id="IPR036291">
    <property type="entry name" value="NAD(P)-bd_dom_sf"/>
</dbReference>
<evidence type="ECO:0000256" key="3">
    <source>
        <dbReference type="RuleBase" id="RU000363"/>
    </source>
</evidence>
<reference evidence="5 6" key="1">
    <citation type="submission" date="2018-03" db="EMBL/GenBank/DDBJ databases">
        <title>Genomic Encyclopedia of Archaeal and Bacterial Type Strains, Phase II (KMG-II): from individual species to whole genera.</title>
        <authorList>
            <person name="Goeker M."/>
        </authorList>
    </citation>
    <scope>NUCLEOTIDE SEQUENCE [LARGE SCALE GENOMIC DNA]</scope>
    <source>
        <strain evidence="5 6">DSM 28354</strain>
    </source>
</reference>
<dbReference type="PANTHER" id="PTHR42901:SF1">
    <property type="entry name" value="ALCOHOL DEHYDROGENASE"/>
    <property type="match status" value="1"/>
</dbReference>
<dbReference type="PANTHER" id="PTHR42901">
    <property type="entry name" value="ALCOHOL DEHYDROGENASE"/>
    <property type="match status" value="1"/>
</dbReference>
<name>A0A2T0S1N9_9BACT</name>
<dbReference type="Pfam" id="PF00106">
    <property type="entry name" value="adh_short"/>
    <property type="match status" value="1"/>
</dbReference>
<evidence type="ECO:0000256" key="2">
    <source>
        <dbReference type="ARBA" id="ARBA00023002"/>
    </source>
</evidence>
<dbReference type="SUPFAM" id="SSF51735">
    <property type="entry name" value="NAD(P)-binding Rossmann-fold domains"/>
    <property type="match status" value="1"/>
</dbReference>
<sequence>MHMTTEVGKSVLITGASSGIGKELATLFAKDGYHLILVSRSEDRLQDVAADFDRQFGTSSTVIEKDLSKPDSAQEVYDEVKRQNLTVNVLVNNAGVGAHGFFATETDLQKELDIIQLNVTSLVQLTKLFVRDMVTRNEGKILNLASIASTMPSPLVAVYGATKAFVYSFSEALHNELKDTKVTVTALLPPATDTDWFNKAGAENTVVAQSDKADPAKVAKDGYDALMAGKDKVISGASTKLAAAVASVLPSQQSAKSSRKQMEAPREKSDSSATLVIGIGVAALVATGIVAAAIYRNASPLDKLKYRYKWKRALGTVQDIAQSAISRANDAKSKVQAQVSDLEDEVAHKAQMLKAKAKAEQLKYKAKHKLAEVDGSSVGSMVMD</sequence>
<comment type="caution">
    <text evidence="5">The sequence shown here is derived from an EMBL/GenBank/DDBJ whole genome shotgun (WGS) entry which is preliminary data.</text>
</comment>
<gene>
    <name evidence="5" type="ORF">CLV58_13420</name>
</gene>
<dbReference type="InterPro" id="IPR002347">
    <property type="entry name" value="SDR_fam"/>
</dbReference>
<evidence type="ECO:0000313" key="5">
    <source>
        <dbReference type="EMBL" id="PRY27341.1"/>
    </source>
</evidence>
<organism evidence="5 6">
    <name type="scientific">Spirosoma oryzae</name>
    <dbReference type="NCBI Taxonomy" id="1469603"/>
    <lineage>
        <taxon>Bacteria</taxon>
        <taxon>Pseudomonadati</taxon>
        <taxon>Bacteroidota</taxon>
        <taxon>Cytophagia</taxon>
        <taxon>Cytophagales</taxon>
        <taxon>Cytophagaceae</taxon>
        <taxon>Spirosoma</taxon>
    </lineage>
</organism>
<dbReference type="GO" id="GO:0016491">
    <property type="term" value="F:oxidoreductase activity"/>
    <property type="evidence" value="ECO:0007669"/>
    <property type="project" value="UniProtKB-KW"/>
</dbReference>
<dbReference type="PRINTS" id="PR00081">
    <property type="entry name" value="GDHRDH"/>
</dbReference>
<keyword evidence="4" id="KW-0812">Transmembrane</keyword>
<keyword evidence="4" id="KW-0472">Membrane</keyword>
<evidence type="ECO:0000256" key="4">
    <source>
        <dbReference type="SAM" id="Phobius"/>
    </source>
</evidence>
<feature type="transmembrane region" description="Helical" evidence="4">
    <location>
        <begin position="275"/>
        <end position="295"/>
    </location>
</feature>
<dbReference type="Gene3D" id="3.40.50.720">
    <property type="entry name" value="NAD(P)-binding Rossmann-like Domain"/>
    <property type="match status" value="1"/>
</dbReference>
<dbReference type="PRINTS" id="PR00080">
    <property type="entry name" value="SDRFAMILY"/>
</dbReference>